<evidence type="ECO:0000256" key="11">
    <source>
        <dbReference type="SAM" id="Phobius"/>
    </source>
</evidence>
<dbReference type="GO" id="GO:0005886">
    <property type="term" value="C:plasma membrane"/>
    <property type="evidence" value="ECO:0007669"/>
    <property type="project" value="UniProtKB-SubCell"/>
</dbReference>
<evidence type="ECO:0000256" key="9">
    <source>
        <dbReference type="ARBA" id="ARBA00023012"/>
    </source>
</evidence>
<evidence type="ECO:0000313" key="16">
    <source>
        <dbReference type="Proteomes" id="UP000246115"/>
    </source>
</evidence>
<keyword evidence="10 11" id="KW-0472">Membrane</keyword>
<evidence type="ECO:0000256" key="5">
    <source>
        <dbReference type="ARBA" id="ARBA00022679"/>
    </source>
</evidence>
<dbReference type="InterPro" id="IPR036890">
    <property type="entry name" value="HATPase_C_sf"/>
</dbReference>
<evidence type="ECO:0000256" key="8">
    <source>
        <dbReference type="ARBA" id="ARBA00022989"/>
    </source>
</evidence>
<comment type="subcellular location">
    <subcellularLocation>
        <location evidence="2">Cell membrane</location>
        <topology evidence="2">Multi-pass membrane protein</topology>
    </subcellularLocation>
</comment>
<dbReference type="EMBL" id="QVQZ01000001">
    <property type="protein sequence ID" value="RFU54032.1"/>
    <property type="molecule type" value="Genomic_DNA"/>
</dbReference>
<reference evidence="15 17" key="2">
    <citation type="submission" date="2018-08" db="EMBL/GenBank/DDBJ databases">
        <title>Draft genome of Streptococcus sp. nov. Z1.</title>
        <authorList>
            <person name="Tian Z."/>
        </authorList>
    </citation>
    <scope>NUCLEOTIDE SEQUENCE [LARGE SCALE GENOMIC DNA]</scope>
    <source>
        <strain evidence="15">Z1</strain>
        <strain evidence="17">Z1(2018)</strain>
    </source>
</reference>
<dbReference type="SUPFAM" id="SSF47384">
    <property type="entry name" value="Homodimeric domain of signal transducing histidine kinase"/>
    <property type="match status" value="1"/>
</dbReference>
<gene>
    <name evidence="13" type="ORF">DDV21_006190</name>
    <name evidence="14" type="ORF">DDV22_02350</name>
    <name evidence="15" type="ORF">DDV23_00410</name>
</gene>
<dbReference type="InterPro" id="IPR005467">
    <property type="entry name" value="His_kinase_dom"/>
</dbReference>
<dbReference type="Proteomes" id="UP000262901">
    <property type="component" value="Unassembled WGS sequence"/>
</dbReference>
<evidence type="ECO:0000256" key="3">
    <source>
        <dbReference type="ARBA" id="ARBA00012438"/>
    </source>
</evidence>
<dbReference type="Proteomes" id="UP000246115">
    <property type="component" value="Chromosome"/>
</dbReference>
<dbReference type="RefSeq" id="WP_116877128.1">
    <property type="nucleotide sequence ID" value="NZ_CP031733.1"/>
</dbReference>
<dbReference type="SUPFAM" id="SSF55874">
    <property type="entry name" value="ATPase domain of HSP90 chaperone/DNA topoisomerase II/histidine kinase"/>
    <property type="match status" value="1"/>
</dbReference>
<comment type="catalytic activity">
    <reaction evidence="1">
        <text>ATP + protein L-histidine = ADP + protein N-phospho-L-histidine.</text>
        <dbReference type="EC" id="2.7.13.3"/>
    </reaction>
</comment>
<feature type="transmembrane region" description="Helical" evidence="11">
    <location>
        <begin position="36"/>
        <end position="57"/>
    </location>
</feature>
<protein>
    <recommendedName>
        <fullName evidence="3">histidine kinase</fullName>
        <ecNumber evidence="3">2.7.13.3</ecNumber>
    </recommendedName>
</protein>
<evidence type="ECO:0000256" key="2">
    <source>
        <dbReference type="ARBA" id="ARBA00004651"/>
    </source>
</evidence>
<dbReference type="InterPro" id="IPR003594">
    <property type="entry name" value="HATPase_dom"/>
</dbReference>
<keyword evidence="4" id="KW-1003">Cell membrane</keyword>
<dbReference type="KEGG" id="schj:DDV21_006190"/>
<keyword evidence="18" id="KW-1185">Reference proteome</keyword>
<accession>A0A346NCF1</accession>
<dbReference type="EMBL" id="CP031733">
    <property type="protein sequence ID" value="AXQ78696.1"/>
    <property type="molecule type" value="Genomic_DNA"/>
</dbReference>
<dbReference type="GO" id="GO:0016036">
    <property type="term" value="P:cellular response to phosphate starvation"/>
    <property type="evidence" value="ECO:0007669"/>
    <property type="project" value="TreeGrafter"/>
</dbReference>
<evidence type="ECO:0000259" key="12">
    <source>
        <dbReference type="PROSITE" id="PS50109"/>
    </source>
</evidence>
<keyword evidence="8 11" id="KW-1133">Transmembrane helix</keyword>
<evidence type="ECO:0000256" key="6">
    <source>
        <dbReference type="ARBA" id="ARBA00022692"/>
    </source>
</evidence>
<evidence type="ECO:0000313" key="17">
    <source>
        <dbReference type="Proteomes" id="UP000262901"/>
    </source>
</evidence>
<keyword evidence="6 11" id="KW-0812">Transmembrane</keyword>
<dbReference type="PANTHER" id="PTHR45453:SF2">
    <property type="entry name" value="HISTIDINE KINASE"/>
    <property type="match status" value="1"/>
</dbReference>
<dbReference type="GO" id="GO:0004721">
    <property type="term" value="F:phosphoprotein phosphatase activity"/>
    <property type="evidence" value="ECO:0007669"/>
    <property type="project" value="TreeGrafter"/>
</dbReference>
<evidence type="ECO:0000313" key="18">
    <source>
        <dbReference type="Proteomes" id="UP000264056"/>
    </source>
</evidence>
<evidence type="ECO:0000313" key="15">
    <source>
        <dbReference type="EMBL" id="RFU54032.1"/>
    </source>
</evidence>
<dbReference type="Proteomes" id="UP000264056">
    <property type="component" value="Unassembled WGS sequence"/>
</dbReference>
<dbReference type="OrthoDB" id="9780487at2"/>
<evidence type="ECO:0000313" key="13">
    <source>
        <dbReference type="EMBL" id="AXQ78696.1"/>
    </source>
</evidence>
<organism evidence="15 17">
    <name type="scientific">Streptococcus chenjunshii</name>
    <dbReference type="NCBI Taxonomy" id="2173853"/>
    <lineage>
        <taxon>Bacteria</taxon>
        <taxon>Bacillati</taxon>
        <taxon>Bacillota</taxon>
        <taxon>Bacilli</taxon>
        <taxon>Lactobacillales</taxon>
        <taxon>Streptococcaceae</taxon>
        <taxon>Streptococcus</taxon>
    </lineage>
</organism>
<evidence type="ECO:0000256" key="7">
    <source>
        <dbReference type="ARBA" id="ARBA00022777"/>
    </source>
</evidence>
<keyword evidence="9" id="KW-0902">Two-component regulatory system</keyword>
<feature type="domain" description="Histidine kinase" evidence="12">
    <location>
        <begin position="117"/>
        <end position="313"/>
    </location>
</feature>
<evidence type="ECO:0000256" key="1">
    <source>
        <dbReference type="ARBA" id="ARBA00000085"/>
    </source>
</evidence>
<evidence type="ECO:0000256" key="10">
    <source>
        <dbReference type="ARBA" id="ARBA00023136"/>
    </source>
</evidence>
<dbReference type="Gene3D" id="3.30.565.10">
    <property type="entry name" value="Histidine kinase-like ATPase, C-terminal domain"/>
    <property type="match status" value="1"/>
</dbReference>
<dbReference type="EC" id="2.7.13.3" evidence="3"/>
<keyword evidence="7 15" id="KW-0418">Kinase</keyword>
<dbReference type="Pfam" id="PF02518">
    <property type="entry name" value="HATPase_c"/>
    <property type="match status" value="1"/>
</dbReference>
<dbReference type="EMBL" id="QVQY01000003">
    <property type="protein sequence ID" value="RFU51711.1"/>
    <property type="molecule type" value="Genomic_DNA"/>
</dbReference>
<reference evidence="16" key="3">
    <citation type="submission" date="2018-08" db="EMBL/GenBank/DDBJ databases">
        <title>Streptococcus chenjunshii sp. nov., isolated from stools sample of the Tibetan antelope in the Qinghai-Tibet plateau, China.</title>
        <authorList>
            <person name="Tian Z."/>
        </authorList>
    </citation>
    <scope>NUCLEOTIDE SEQUENCE [LARGE SCALE GENOMIC DNA]</scope>
    <source>
        <strain evidence="16">Z15</strain>
    </source>
</reference>
<dbReference type="AlphaFoldDB" id="A0A372KP31"/>
<reference evidence="13" key="4">
    <citation type="journal article" date="2019" name="Int. J. Syst. Evol. Microbiol.">
        <title>Streptococcus chenjunshii sp. nov. isolated from feces of Tibetan antelopes.</title>
        <authorList>
            <person name="Tian Z."/>
            <person name="Lu S."/>
            <person name="Jin D."/>
            <person name="Yang J."/>
            <person name="Pu J."/>
            <person name="Lai X.H."/>
            <person name="Bai X.N."/>
            <person name="Wu X.M."/>
            <person name="Li J."/>
            <person name="Wang S."/>
            <person name="Xu J."/>
        </authorList>
    </citation>
    <scope>NUCLEOTIDE SEQUENCE</scope>
    <source>
        <strain evidence="13">Z15</strain>
    </source>
</reference>
<name>A0A372KP31_9STRE</name>
<proteinExistence type="predicted"/>
<dbReference type="GO" id="GO:0000155">
    <property type="term" value="F:phosphorelay sensor kinase activity"/>
    <property type="evidence" value="ECO:0007669"/>
    <property type="project" value="InterPro"/>
</dbReference>
<accession>A0A372KP31</accession>
<dbReference type="SMART" id="SM00387">
    <property type="entry name" value="HATPase_c"/>
    <property type="match status" value="1"/>
</dbReference>
<reference evidence="14 18" key="1">
    <citation type="submission" date="2018-08" db="EMBL/GenBank/DDBJ databases">
        <title>Draft genome of Streptococcus sp .nov. Z2.</title>
        <authorList>
            <person name="Tian Z."/>
        </authorList>
    </citation>
    <scope>NUCLEOTIDE SEQUENCE [LARGE SCALE GENOMIC DNA]</scope>
    <source>
        <strain evidence="14 18">Z2</strain>
    </source>
</reference>
<feature type="transmembrane region" description="Helical" evidence="11">
    <location>
        <begin position="12"/>
        <end position="30"/>
    </location>
</feature>
<evidence type="ECO:0000256" key="4">
    <source>
        <dbReference type="ARBA" id="ARBA00022475"/>
    </source>
</evidence>
<dbReference type="PANTHER" id="PTHR45453">
    <property type="entry name" value="PHOSPHATE REGULON SENSOR PROTEIN PHOR"/>
    <property type="match status" value="1"/>
</dbReference>
<dbReference type="PROSITE" id="PS50109">
    <property type="entry name" value="HIS_KIN"/>
    <property type="match status" value="1"/>
</dbReference>
<evidence type="ECO:0000313" key="14">
    <source>
        <dbReference type="EMBL" id="RFU51711.1"/>
    </source>
</evidence>
<dbReference type="InterPro" id="IPR050351">
    <property type="entry name" value="BphY/WalK/GraS-like"/>
</dbReference>
<keyword evidence="5" id="KW-0808">Transferase</keyword>
<dbReference type="InterPro" id="IPR036097">
    <property type="entry name" value="HisK_dim/P_sf"/>
</dbReference>
<sequence length="313" mass="36853">MIWKFLNEYRVWYSLYVIMSAFYFLMFYLYRLPLSYFANSLVLNLTFLILITIWQYIRFRRKLLILHNFVYVEELRSLTAPSEKSYQELITKLKDKEGEELLAAKTKTEELQNLIKMWSHQMKVPLSALSLMAQTNKLEGNKVEQQLIRLQNYLDNLLTYMKFSQNKDDFRFEDLSVSSLMRQLIKKYRVSFLAKDLSVTIQGEWQLKTDRKWLSFALSQVLDNAIKYSKNNGTIAINIEDKRITLSDQGIGILDEDLPRIFEEGFTGYNGHQHQKATGLGLYMTKQVLENLNLAIKINSQVDKGTDVIIFKK</sequence>